<feature type="transmembrane region" description="Helical" evidence="1">
    <location>
        <begin position="62"/>
        <end position="83"/>
    </location>
</feature>
<protein>
    <submittedName>
        <fullName evidence="2">Uncharacterized protein</fullName>
    </submittedName>
</protein>
<feature type="transmembrane region" description="Helical" evidence="1">
    <location>
        <begin position="6"/>
        <end position="28"/>
    </location>
</feature>
<name>A0A9Q1CF43_HOLLE</name>
<gene>
    <name evidence="2" type="ORF">HOLleu_10638</name>
</gene>
<dbReference type="AlphaFoldDB" id="A0A9Q1CF43"/>
<organism evidence="2 3">
    <name type="scientific">Holothuria leucospilota</name>
    <name type="common">Black long sea cucumber</name>
    <name type="synonym">Mertensiothuria leucospilota</name>
    <dbReference type="NCBI Taxonomy" id="206669"/>
    <lineage>
        <taxon>Eukaryota</taxon>
        <taxon>Metazoa</taxon>
        <taxon>Echinodermata</taxon>
        <taxon>Eleutherozoa</taxon>
        <taxon>Echinozoa</taxon>
        <taxon>Holothuroidea</taxon>
        <taxon>Aspidochirotacea</taxon>
        <taxon>Aspidochirotida</taxon>
        <taxon>Holothuriidae</taxon>
        <taxon>Holothuria</taxon>
    </lineage>
</organism>
<reference evidence="2" key="1">
    <citation type="submission" date="2021-10" db="EMBL/GenBank/DDBJ databases">
        <title>Tropical sea cucumber genome reveals ecological adaptation and Cuvierian tubules defense mechanism.</title>
        <authorList>
            <person name="Chen T."/>
        </authorList>
    </citation>
    <scope>NUCLEOTIDE SEQUENCE</scope>
    <source>
        <strain evidence="2">Nanhai2018</strain>
        <tissue evidence="2">Muscle</tissue>
    </source>
</reference>
<keyword evidence="3" id="KW-1185">Reference proteome</keyword>
<feature type="transmembrane region" description="Helical" evidence="1">
    <location>
        <begin position="95"/>
        <end position="117"/>
    </location>
</feature>
<feature type="transmembrane region" description="Helical" evidence="1">
    <location>
        <begin position="35"/>
        <end position="56"/>
    </location>
</feature>
<evidence type="ECO:0000256" key="1">
    <source>
        <dbReference type="SAM" id="Phobius"/>
    </source>
</evidence>
<dbReference type="EMBL" id="JAIZAY010000004">
    <property type="protein sequence ID" value="KAJ8043520.1"/>
    <property type="molecule type" value="Genomic_DNA"/>
</dbReference>
<evidence type="ECO:0000313" key="2">
    <source>
        <dbReference type="EMBL" id="KAJ8043520.1"/>
    </source>
</evidence>
<feature type="transmembrane region" description="Helical" evidence="1">
    <location>
        <begin position="245"/>
        <end position="267"/>
    </location>
</feature>
<feature type="transmembrane region" description="Helical" evidence="1">
    <location>
        <begin position="129"/>
        <end position="152"/>
    </location>
</feature>
<comment type="caution">
    <text evidence="2">The sequence shown here is derived from an EMBL/GenBank/DDBJ whole genome shotgun (WGS) entry which is preliminary data.</text>
</comment>
<evidence type="ECO:0000313" key="3">
    <source>
        <dbReference type="Proteomes" id="UP001152320"/>
    </source>
</evidence>
<accession>A0A9Q1CF43</accession>
<sequence>MLWLMCLPLVKCLPGLQCTIIAFMPLLASICGPDLVLRLSLILMLHAVITGVVPFIKGIPFLSPALLVAMVALPINIAPSILVKAYSQLIWISEPFLMVMEAVAVVQVVMAISKMLVGYIEDNPLIVKSAVLGITFTSYASSFCLGGILWLSGGSDIRWILGIILLMSIMLAITTIMTDDGIISSCAMVSLYLTWCLWVMVQENKLATHPLKPPVTWQRATATHASIFQILYGLIHLQLESVKSSLLFMWNLLSPTTIVMVMIRSFIISRTGNVLQNLTAMLTERDEDGDLWDIDSDDESDKDRFVSNGACFSRGGGHSLPLKLSFLFVYTQLIVYNIENLVSPMTLRTFSMDFIKNMLYYGEVKTLRAFQIALSGLFYLWSLLRDGKEDDDVDW</sequence>
<keyword evidence="1" id="KW-1133">Transmembrane helix</keyword>
<dbReference type="OrthoDB" id="10040867at2759"/>
<proteinExistence type="predicted"/>
<dbReference type="Proteomes" id="UP001152320">
    <property type="component" value="Chromosome 4"/>
</dbReference>
<keyword evidence="1" id="KW-0812">Transmembrane</keyword>
<feature type="transmembrane region" description="Helical" evidence="1">
    <location>
        <begin position="159"/>
        <end position="176"/>
    </location>
</feature>
<keyword evidence="1" id="KW-0472">Membrane</keyword>